<gene>
    <name evidence="2" type="primary">azoB3</name>
    <name evidence="2" type="ORF">AHOG_05640</name>
</gene>
<accession>A0A221VZQ5</accession>
<name>A0A221VZQ5_9PSEU</name>
<dbReference type="Proteomes" id="UP000204221">
    <property type="component" value="Chromosome"/>
</dbReference>
<dbReference type="PANTHER" id="PTHR43162:SF1">
    <property type="entry name" value="PRESTALK A DIFFERENTIATION PROTEIN A"/>
    <property type="match status" value="1"/>
</dbReference>
<sequence length="259" mass="26840">MSRRPDAIPAIDGVDVVAADFDDPASLAAAVDGITALFLVTMYPSAEPKHDQAMLTAAAEAGVSRVVKLSAIGTGERLDAETTVGGWHLAAEQAVTTSGLSWTLLRPSTFASNLLTFASLIESGRPLPDPAGGARQGVIDPVDVAAVAAEALTGAGHAGRTYTLTGPESLSLDEQAEILRRVLERPISTVDLTLAEAREQLLAVGRSPAAADMALTGVAWVRRGHNAVVTDDVARVLGRPPTDFESWARANRAGFLGAA</sequence>
<dbReference type="InterPro" id="IPR036291">
    <property type="entry name" value="NAD(P)-bd_dom_sf"/>
</dbReference>
<reference evidence="2 3" key="1">
    <citation type="submission" date="2017-07" db="EMBL/GenBank/DDBJ databases">
        <title>Complete genome sequence of Actinoalloteichus hoggarensis DSM 45943, type strain of Actinoalloteichus hoggarensis.</title>
        <authorList>
            <person name="Ruckert C."/>
            <person name="Nouioui I."/>
            <person name="Willmese J."/>
            <person name="van Wezel G."/>
            <person name="Klenk H.-P."/>
            <person name="Kalinowski J."/>
            <person name="Zotchev S.B."/>
        </authorList>
    </citation>
    <scope>NUCLEOTIDE SEQUENCE [LARGE SCALE GENOMIC DNA]</scope>
    <source>
        <strain evidence="2 3">DSM 45943</strain>
    </source>
</reference>
<proteinExistence type="predicted"/>
<protein>
    <submittedName>
        <fullName evidence="2">NAD(P)H azoreductase</fullName>
        <ecNumber evidence="2">1.7.-.-</ecNumber>
    </submittedName>
</protein>
<dbReference type="Gene3D" id="3.40.50.720">
    <property type="entry name" value="NAD(P)-binding Rossmann-like Domain"/>
    <property type="match status" value="1"/>
</dbReference>
<organism evidence="2 3">
    <name type="scientific">Actinoalloteichus hoggarensis</name>
    <dbReference type="NCBI Taxonomy" id="1470176"/>
    <lineage>
        <taxon>Bacteria</taxon>
        <taxon>Bacillati</taxon>
        <taxon>Actinomycetota</taxon>
        <taxon>Actinomycetes</taxon>
        <taxon>Pseudonocardiales</taxon>
        <taxon>Pseudonocardiaceae</taxon>
        <taxon>Actinoalloteichus</taxon>
    </lineage>
</organism>
<dbReference type="InterPro" id="IPR051604">
    <property type="entry name" value="Ergot_Alk_Oxidoreductase"/>
</dbReference>
<feature type="domain" description="NAD(P)-binding" evidence="1">
    <location>
        <begin position="2"/>
        <end position="153"/>
    </location>
</feature>
<dbReference type="Pfam" id="PF13460">
    <property type="entry name" value="NAD_binding_10"/>
    <property type="match status" value="1"/>
</dbReference>
<dbReference type="GO" id="GO:0016491">
    <property type="term" value="F:oxidoreductase activity"/>
    <property type="evidence" value="ECO:0007669"/>
    <property type="project" value="UniProtKB-KW"/>
</dbReference>
<keyword evidence="2" id="KW-0560">Oxidoreductase</keyword>
<dbReference type="EC" id="1.7.-.-" evidence="2"/>
<dbReference type="InterPro" id="IPR016040">
    <property type="entry name" value="NAD(P)-bd_dom"/>
</dbReference>
<keyword evidence="3" id="KW-1185">Reference proteome</keyword>
<evidence type="ECO:0000259" key="1">
    <source>
        <dbReference type="Pfam" id="PF13460"/>
    </source>
</evidence>
<evidence type="ECO:0000313" key="3">
    <source>
        <dbReference type="Proteomes" id="UP000204221"/>
    </source>
</evidence>
<dbReference type="SUPFAM" id="SSF51735">
    <property type="entry name" value="NAD(P)-binding Rossmann-fold domains"/>
    <property type="match status" value="1"/>
</dbReference>
<dbReference type="Gene3D" id="3.90.25.10">
    <property type="entry name" value="UDP-galactose 4-epimerase, domain 1"/>
    <property type="match status" value="1"/>
</dbReference>
<dbReference type="KEGG" id="ahg:AHOG_05640"/>
<dbReference type="EMBL" id="CP022521">
    <property type="protein sequence ID" value="ASO18781.1"/>
    <property type="molecule type" value="Genomic_DNA"/>
</dbReference>
<dbReference type="PANTHER" id="PTHR43162">
    <property type="match status" value="1"/>
</dbReference>
<dbReference type="AlphaFoldDB" id="A0A221VZQ5"/>
<evidence type="ECO:0000313" key="2">
    <source>
        <dbReference type="EMBL" id="ASO18781.1"/>
    </source>
</evidence>